<dbReference type="InterPro" id="IPR051695">
    <property type="entry name" value="Phosphoglycerate_Mutase"/>
</dbReference>
<keyword evidence="1" id="KW-0378">Hydrolase</keyword>
<dbReference type="STRING" id="1036808.A0A0C3DJ84"/>
<proteinExistence type="predicted"/>
<dbReference type="InterPro" id="IPR029033">
    <property type="entry name" value="His_PPase_superfam"/>
</dbReference>
<organism evidence="4 5">
    <name type="scientific">Scleroderma citrinum Foug A</name>
    <dbReference type="NCBI Taxonomy" id="1036808"/>
    <lineage>
        <taxon>Eukaryota</taxon>
        <taxon>Fungi</taxon>
        <taxon>Dikarya</taxon>
        <taxon>Basidiomycota</taxon>
        <taxon>Agaricomycotina</taxon>
        <taxon>Agaricomycetes</taxon>
        <taxon>Agaricomycetidae</taxon>
        <taxon>Boletales</taxon>
        <taxon>Sclerodermatineae</taxon>
        <taxon>Sclerodermataceae</taxon>
        <taxon>Scleroderma</taxon>
    </lineage>
</organism>
<reference evidence="5" key="2">
    <citation type="submission" date="2015-01" db="EMBL/GenBank/DDBJ databases">
        <title>Evolutionary Origins and Diversification of the Mycorrhizal Mutualists.</title>
        <authorList>
            <consortium name="DOE Joint Genome Institute"/>
            <consortium name="Mycorrhizal Genomics Consortium"/>
            <person name="Kohler A."/>
            <person name="Kuo A."/>
            <person name="Nagy L.G."/>
            <person name="Floudas D."/>
            <person name="Copeland A."/>
            <person name="Barry K.W."/>
            <person name="Cichocki N."/>
            <person name="Veneault-Fourrey C."/>
            <person name="LaButti K."/>
            <person name="Lindquist E.A."/>
            <person name="Lipzen A."/>
            <person name="Lundell T."/>
            <person name="Morin E."/>
            <person name="Murat C."/>
            <person name="Riley R."/>
            <person name="Ohm R."/>
            <person name="Sun H."/>
            <person name="Tunlid A."/>
            <person name="Henrissat B."/>
            <person name="Grigoriev I.V."/>
            <person name="Hibbett D.S."/>
            <person name="Martin F."/>
        </authorList>
    </citation>
    <scope>NUCLEOTIDE SEQUENCE [LARGE SCALE GENOMIC DNA]</scope>
    <source>
        <strain evidence="5">Foug A</strain>
    </source>
</reference>
<reference evidence="4 5" key="1">
    <citation type="submission" date="2014-04" db="EMBL/GenBank/DDBJ databases">
        <authorList>
            <consortium name="DOE Joint Genome Institute"/>
            <person name="Kuo A."/>
            <person name="Kohler A."/>
            <person name="Nagy L.G."/>
            <person name="Floudas D."/>
            <person name="Copeland A."/>
            <person name="Barry K.W."/>
            <person name="Cichocki N."/>
            <person name="Veneault-Fourrey C."/>
            <person name="LaButti K."/>
            <person name="Lindquist E.A."/>
            <person name="Lipzen A."/>
            <person name="Lundell T."/>
            <person name="Morin E."/>
            <person name="Murat C."/>
            <person name="Sun H."/>
            <person name="Tunlid A."/>
            <person name="Henrissat B."/>
            <person name="Grigoriev I.V."/>
            <person name="Hibbett D.S."/>
            <person name="Martin F."/>
            <person name="Nordberg H.P."/>
            <person name="Cantor M.N."/>
            <person name="Hua S.X."/>
        </authorList>
    </citation>
    <scope>NUCLEOTIDE SEQUENCE [LARGE SCALE GENOMIC DNA]</scope>
    <source>
        <strain evidence="4 5">Foug A</strain>
    </source>
</reference>
<dbReference type="OrthoDB" id="354304at2759"/>
<feature type="active site" description="Tele-phosphohistidine intermediate" evidence="2">
    <location>
        <position position="9"/>
    </location>
</feature>
<dbReference type="InParanoid" id="A0A0C3DJ84"/>
<sequence>MITVSFIRHGESTDNLRTVWAGWADAPLSNHGMNQARALGEGFTNTPLTAIYTSPLIRASMTANALFDAQPDPKPSIHISPLLKEQNFGKAEGTTWLGRQDPNMTLEGHFASGKYPMLLDRKLKFPDGESLNDLAARADQAIRELVLPHMLQAARAGTQDVHIALVSHGLCISEMVANLVRRGQDKAPRTDYRGLLNTAWTRATVRVKRASTGGAMDISEDDLSSLLVNVTDINRHEHINTVKRHKGGIGSSAYDPKQQDICDFFGGKAVKKPVEALEHSESNALDEVELEKD</sequence>
<dbReference type="InterPro" id="IPR013078">
    <property type="entry name" value="His_Pase_superF_clade-1"/>
</dbReference>
<evidence type="ECO:0000313" key="5">
    <source>
        <dbReference type="Proteomes" id="UP000053989"/>
    </source>
</evidence>
<gene>
    <name evidence="4" type="ORF">SCLCIDRAFT_1220583</name>
</gene>
<feature type="binding site" evidence="3">
    <location>
        <begin position="8"/>
        <end position="15"/>
    </location>
    <ligand>
        <name>substrate</name>
    </ligand>
</feature>
<feature type="binding site" evidence="3">
    <location>
        <position position="58"/>
    </location>
    <ligand>
        <name>substrate</name>
    </ligand>
</feature>
<dbReference type="SMART" id="SM00855">
    <property type="entry name" value="PGAM"/>
    <property type="match status" value="1"/>
</dbReference>
<evidence type="ECO:0000256" key="1">
    <source>
        <dbReference type="ARBA" id="ARBA00022801"/>
    </source>
</evidence>
<protein>
    <recommendedName>
        <fullName evidence="6">Phosphoglycerate mutase-like protein</fullName>
    </recommendedName>
</protein>
<evidence type="ECO:0000256" key="3">
    <source>
        <dbReference type="PIRSR" id="PIRSR613078-2"/>
    </source>
</evidence>
<evidence type="ECO:0008006" key="6">
    <source>
        <dbReference type="Google" id="ProtNLM"/>
    </source>
</evidence>
<dbReference type="GO" id="GO:0045820">
    <property type="term" value="P:negative regulation of glycolytic process"/>
    <property type="evidence" value="ECO:0007669"/>
    <property type="project" value="TreeGrafter"/>
</dbReference>
<dbReference type="FunCoup" id="A0A0C3DJ84">
    <property type="interactions" value="295"/>
</dbReference>
<dbReference type="SUPFAM" id="SSF53254">
    <property type="entry name" value="Phosphoglycerate mutase-like"/>
    <property type="match status" value="1"/>
</dbReference>
<dbReference type="CDD" id="cd07067">
    <property type="entry name" value="HP_PGM_like"/>
    <property type="match status" value="1"/>
</dbReference>
<feature type="active site" description="Proton donor/acceptor" evidence="2">
    <location>
        <position position="85"/>
    </location>
</feature>
<dbReference type="Proteomes" id="UP000053989">
    <property type="component" value="Unassembled WGS sequence"/>
</dbReference>
<dbReference type="AlphaFoldDB" id="A0A0C3DJ84"/>
<dbReference type="EMBL" id="KN822123">
    <property type="protein sequence ID" value="KIM56096.1"/>
    <property type="molecule type" value="Genomic_DNA"/>
</dbReference>
<evidence type="ECO:0000256" key="2">
    <source>
        <dbReference type="PIRSR" id="PIRSR613078-1"/>
    </source>
</evidence>
<name>A0A0C3DJ84_9AGAM</name>
<dbReference type="Pfam" id="PF00300">
    <property type="entry name" value="His_Phos_1"/>
    <property type="match status" value="1"/>
</dbReference>
<keyword evidence="5" id="KW-1185">Reference proteome</keyword>
<dbReference type="HOGENOM" id="CLU_033323_0_1_1"/>
<dbReference type="PANTHER" id="PTHR46517:SF1">
    <property type="entry name" value="FRUCTOSE-2,6-BISPHOSPHATASE TIGAR"/>
    <property type="match status" value="1"/>
</dbReference>
<evidence type="ECO:0000313" key="4">
    <source>
        <dbReference type="EMBL" id="KIM56096.1"/>
    </source>
</evidence>
<dbReference type="Gene3D" id="3.40.50.1240">
    <property type="entry name" value="Phosphoglycerate mutase-like"/>
    <property type="match status" value="1"/>
</dbReference>
<dbReference type="PANTHER" id="PTHR46517">
    <property type="entry name" value="FRUCTOSE-2,6-BISPHOSPHATASE TIGAR"/>
    <property type="match status" value="1"/>
</dbReference>
<dbReference type="GO" id="GO:0005829">
    <property type="term" value="C:cytosol"/>
    <property type="evidence" value="ECO:0007669"/>
    <property type="project" value="TreeGrafter"/>
</dbReference>
<accession>A0A0C3DJ84</accession>
<dbReference type="GO" id="GO:0004331">
    <property type="term" value="F:fructose-2,6-bisphosphate 2-phosphatase activity"/>
    <property type="evidence" value="ECO:0007669"/>
    <property type="project" value="TreeGrafter"/>
</dbReference>
<dbReference type="GO" id="GO:0043456">
    <property type="term" value="P:regulation of pentose-phosphate shunt"/>
    <property type="evidence" value="ECO:0007669"/>
    <property type="project" value="TreeGrafter"/>
</dbReference>